<organism evidence="2">
    <name type="scientific">Cuerna arida</name>
    <dbReference type="NCBI Taxonomy" id="1464854"/>
    <lineage>
        <taxon>Eukaryota</taxon>
        <taxon>Metazoa</taxon>
        <taxon>Ecdysozoa</taxon>
        <taxon>Arthropoda</taxon>
        <taxon>Hexapoda</taxon>
        <taxon>Insecta</taxon>
        <taxon>Pterygota</taxon>
        <taxon>Neoptera</taxon>
        <taxon>Paraneoptera</taxon>
        <taxon>Hemiptera</taxon>
        <taxon>Auchenorrhyncha</taxon>
        <taxon>Membracoidea</taxon>
        <taxon>Cicadellidae</taxon>
        <taxon>Cicadellinae</taxon>
        <taxon>Proconiini</taxon>
        <taxon>Cuerna</taxon>
    </lineage>
</organism>
<proteinExistence type="predicted"/>
<feature type="non-terminal residue" evidence="2">
    <location>
        <position position="108"/>
    </location>
</feature>
<feature type="non-terminal residue" evidence="2">
    <location>
        <position position="1"/>
    </location>
</feature>
<evidence type="ECO:0000256" key="1">
    <source>
        <dbReference type="SAM" id="MobiDB-lite"/>
    </source>
</evidence>
<dbReference type="EMBL" id="GECZ01029390">
    <property type="protein sequence ID" value="JAS40379.1"/>
    <property type="molecule type" value="Transcribed_RNA"/>
</dbReference>
<accession>A0A1B6EQX7</accession>
<name>A0A1B6EQX7_9HEMI</name>
<feature type="compositionally biased region" description="Polar residues" evidence="1">
    <location>
        <begin position="18"/>
        <end position="41"/>
    </location>
</feature>
<dbReference type="AlphaFoldDB" id="A0A1B6EQX7"/>
<evidence type="ECO:0000313" key="2">
    <source>
        <dbReference type="EMBL" id="JAS40379.1"/>
    </source>
</evidence>
<protein>
    <submittedName>
        <fullName evidence="2">Uncharacterized protein</fullName>
    </submittedName>
</protein>
<feature type="region of interest" description="Disordered" evidence="1">
    <location>
        <begin position="1"/>
        <end position="41"/>
    </location>
</feature>
<reference evidence="2" key="1">
    <citation type="submission" date="2015-11" db="EMBL/GenBank/DDBJ databases">
        <title>De novo transcriptome assembly of four potential Pierce s Disease insect vectors from Arizona vineyards.</title>
        <authorList>
            <person name="Tassone E.E."/>
        </authorList>
    </citation>
    <scope>NUCLEOTIDE SEQUENCE</scope>
</reference>
<sequence>AALEPQQATDIPAVPETATGSGPSADNDDQSLVSDNINDLSENTANNANSIQVETVIEFVESVLRFLQEYAVWIVFFGTKFCFDYSKMLCYVVVQGMHFVVLNRHIKG</sequence>
<gene>
    <name evidence="2" type="ORF">g.6256</name>
</gene>